<feature type="region of interest" description="Disordered" evidence="6">
    <location>
        <begin position="456"/>
        <end position="487"/>
    </location>
</feature>
<sequence>MSPGALQCFNCKTLPVCHETGPEQGPHPCKATDAGMEPRNQRGSGPLSAPKITRGIPRHARADMEGLGPCSDPRAKILSGVETLPIPHTDALNHMISSLIDGLEIARLQALLFTGGTPTMEATSTRFVEGFLKSWGVIMASEIGDKTFLIAAVMAMKHPRKQVFAGAMSALAIMTVLSAAMGWAAPNLISPVYTHYAATALFFVFGLRLLWDVARGTVEPEGDIGEVEKELEMTLRGGQSAPTEARAKGLAASLASLQAAARRVFPAILLQAFTLTFLAEWGDRSQIATIGLATGSDVVGVTLGGTLGHAMCTGAAVLGGKHLAERVDERAVSAVGGVLFLLFGAHSLWVRYMRGGGSAAKDGSERMLSPGPSVALAWDRLLDRGLGGAEWVTGPKGEGWPPPPPSERWAQARMRRPSGLGGGPPASAAAFQNATLCRGLRVGVQKGAWEGARGVRVVEGPRDHRPAQQPDLGHEAGKEGQPAGLVA</sequence>
<reference evidence="9" key="1">
    <citation type="journal article" date="2018" name="Algal Res.">
        <title>Characterization of plant carbon substrate utilization by Auxenochlorella protothecoides.</title>
        <authorList>
            <person name="Vogler B.W."/>
            <person name="Starkenburg S.R."/>
            <person name="Sudasinghe N."/>
            <person name="Schambach J.Y."/>
            <person name="Rollin J.A."/>
            <person name="Pattathil S."/>
            <person name="Barry A.N."/>
        </authorList>
    </citation>
    <scope>NUCLEOTIDE SEQUENCE [LARGE SCALE GENOMIC DNA]</scope>
    <source>
        <strain evidence="9">UTEX 25</strain>
    </source>
</reference>
<evidence type="ECO:0000256" key="5">
    <source>
        <dbReference type="ARBA" id="ARBA00023136"/>
    </source>
</evidence>
<dbReference type="InterPro" id="IPR001727">
    <property type="entry name" value="GDT1-like"/>
</dbReference>
<organism evidence="8 9">
    <name type="scientific">Auxenochlorella protothecoides</name>
    <name type="common">Green microalga</name>
    <name type="synonym">Chlorella protothecoides</name>
    <dbReference type="NCBI Taxonomy" id="3075"/>
    <lineage>
        <taxon>Eukaryota</taxon>
        <taxon>Viridiplantae</taxon>
        <taxon>Chlorophyta</taxon>
        <taxon>core chlorophytes</taxon>
        <taxon>Trebouxiophyceae</taxon>
        <taxon>Chlorellales</taxon>
        <taxon>Chlorellaceae</taxon>
        <taxon>Auxenochlorella</taxon>
    </lineage>
</organism>
<dbReference type="Proteomes" id="UP000279271">
    <property type="component" value="Unassembled WGS sequence"/>
</dbReference>
<name>A0A3M7KVE8_AUXPR</name>
<keyword evidence="5 7" id="KW-0472">Membrane</keyword>
<evidence type="ECO:0000256" key="6">
    <source>
        <dbReference type="SAM" id="MobiDB-lite"/>
    </source>
</evidence>
<dbReference type="Pfam" id="PF01169">
    <property type="entry name" value="GDT1"/>
    <property type="match status" value="2"/>
</dbReference>
<dbReference type="PANTHER" id="PTHR12608">
    <property type="entry name" value="TRANSMEMBRANE PROTEIN HTP-1 RELATED"/>
    <property type="match status" value="1"/>
</dbReference>
<dbReference type="GO" id="GO:0016020">
    <property type="term" value="C:membrane"/>
    <property type="evidence" value="ECO:0007669"/>
    <property type="project" value="UniProtKB-SubCell"/>
</dbReference>
<protein>
    <recommendedName>
        <fullName evidence="10">GDT1 family protein</fullName>
    </recommendedName>
</protein>
<feature type="region of interest" description="Disordered" evidence="6">
    <location>
        <begin position="21"/>
        <end position="53"/>
    </location>
</feature>
<evidence type="ECO:0000256" key="1">
    <source>
        <dbReference type="ARBA" id="ARBA00004141"/>
    </source>
</evidence>
<dbReference type="GO" id="GO:0005794">
    <property type="term" value="C:Golgi apparatus"/>
    <property type="evidence" value="ECO:0007669"/>
    <property type="project" value="TreeGrafter"/>
</dbReference>
<accession>A0A3M7KVE8</accession>
<evidence type="ECO:0008006" key="10">
    <source>
        <dbReference type="Google" id="ProtNLM"/>
    </source>
</evidence>
<dbReference type="GO" id="GO:0032468">
    <property type="term" value="P:Golgi calcium ion homeostasis"/>
    <property type="evidence" value="ECO:0007669"/>
    <property type="project" value="TreeGrafter"/>
</dbReference>
<proteinExistence type="inferred from homology"/>
<dbReference type="EMBL" id="QOKY01000195">
    <property type="protein sequence ID" value="RMZ53829.1"/>
    <property type="molecule type" value="Genomic_DNA"/>
</dbReference>
<dbReference type="GO" id="GO:0005384">
    <property type="term" value="F:manganese ion transmembrane transporter activity"/>
    <property type="evidence" value="ECO:0007669"/>
    <property type="project" value="TreeGrafter"/>
</dbReference>
<evidence type="ECO:0000256" key="2">
    <source>
        <dbReference type="ARBA" id="ARBA00009190"/>
    </source>
</evidence>
<keyword evidence="4 7" id="KW-1133">Transmembrane helix</keyword>
<gene>
    <name evidence="8" type="ORF">APUTEX25_003968</name>
</gene>
<feature type="non-terminal residue" evidence="8">
    <location>
        <position position="487"/>
    </location>
</feature>
<feature type="transmembrane region" description="Helical" evidence="7">
    <location>
        <begin position="331"/>
        <end position="349"/>
    </location>
</feature>
<evidence type="ECO:0000256" key="4">
    <source>
        <dbReference type="ARBA" id="ARBA00022989"/>
    </source>
</evidence>
<dbReference type="PROSITE" id="PS01214">
    <property type="entry name" value="UPF0016"/>
    <property type="match status" value="1"/>
</dbReference>
<evidence type="ECO:0000313" key="8">
    <source>
        <dbReference type="EMBL" id="RMZ53829.1"/>
    </source>
</evidence>
<keyword evidence="3 7" id="KW-0812">Transmembrane</keyword>
<dbReference type="InterPro" id="IPR049555">
    <property type="entry name" value="GDT1-like_CS"/>
</dbReference>
<comment type="similarity">
    <text evidence="2">Belongs to the GDT1 family.</text>
</comment>
<comment type="caution">
    <text evidence="8">The sequence shown here is derived from an EMBL/GenBank/DDBJ whole genome shotgun (WGS) entry which is preliminary data.</text>
</comment>
<comment type="subcellular location">
    <subcellularLocation>
        <location evidence="1">Membrane</location>
        <topology evidence="1">Multi-pass membrane protein</topology>
    </subcellularLocation>
</comment>
<feature type="transmembrane region" description="Helical" evidence="7">
    <location>
        <begin position="163"/>
        <end position="186"/>
    </location>
</feature>
<dbReference type="GO" id="GO:0032472">
    <property type="term" value="P:Golgi calcium ion transport"/>
    <property type="evidence" value="ECO:0007669"/>
    <property type="project" value="TreeGrafter"/>
</dbReference>
<dbReference type="PANTHER" id="PTHR12608:SF1">
    <property type="entry name" value="TRANSMEMBRANE PROTEIN 165"/>
    <property type="match status" value="1"/>
</dbReference>
<dbReference type="AlphaFoldDB" id="A0A3M7KVE8"/>
<feature type="compositionally biased region" description="Basic and acidic residues" evidence="6">
    <location>
        <begin position="459"/>
        <end position="478"/>
    </location>
</feature>
<evidence type="ECO:0000313" key="9">
    <source>
        <dbReference type="Proteomes" id="UP000279271"/>
    </source>
</evidence>
<evidence type="ECO:0000256" key="7">
    <source>
        <dbReference type="SAM" id="Phobius"/>
    </source>
</evidence>
<feature type="transmembrane region" description="Helical" evidence="7">
    <location>
        <begin position="192"/>
        <end position="211"/>
    </location>
</feature>
<evidence type="ECO:0000256" key="3">
    <source>
        <dbReference type="ARBA" id="ARBA00022692"/>
    </source>
</evidence>
<dbReference type="GO" id="GO:0015085">
    <property type="term" value="F:calcium ion transmembrane transporter activity"/>
    <property type="evidence" value="ECO:0007669"/>
    <property type="project" value="TreeGrafter"/>
</dbReference>